<reference evidence="2 3" key="1">
    <citation type="journal article" date="2018" name="Nat. Ecol. Evol.">
        <title>Pezizomycetes genomes reveal the molecular basis of ectomycorrhizal truffle lifestyle.</title>
        <authorList>
            <person name="Murat C."/>
            <person name="Payen T."/>
            <person name="Noel B."/>
            <person name="Kuo A."/>
            <person name="Morin E."/>
            <person name="Chen J."/>
            <person name="Kohler A."/>
            <person name="Krizsan K."/>
            <person name="Balestrini R."/>
            <person name="Da Silva C."/>
            <person name="Montanini B."/>
            <person name="Hainaut M."/>
            <person name="Levati E."/>
            <person name="Barry K.W."/>
            <person name="Belfiori B."/>
            <person name="Cichocki N."/>
            <person name="Clum A."/>
            <person name="Dockter R.B."/>
            <person name="Fauchery L."/>
            <person name="Guy J."/>
            <person name="Iotti M."/>
            <person name="Le Tacon F."/>
            <person name="Lindquist E.A."/>
            <person name="Lipzen A."/>
            <person name="Malagnac F."/>
            <person name="Mello A."/>
            <person name="Molinier V."/>
            <person name="Miyauchi S."/>
            <person name="Poulain J."/>
            <person name="Riccioni C."/>
            <person name="Rubini A."/>
            <person name="Sitrit Y."/>
            <person name="Splivallo R."/>
            <person name="Traeger S."/>
            <person name="Wang M."/>
            <person name="Zifcakova L."/>
            <person name="Wipf D."/>
            <person name="Zambonelli A."/>
            <person name="Paolocci F."/>
            <person name="Nowrousian M."/>
            <person name="Ottonello S."/>
            <person name="Baldrian P."/>
            <person name="Spatafora J.W."/>
            <person name="Henrissat B."/>
            <person name="Nagy L.G."/>
            <person name="Aury J.M."/>
            <person name="Wincker P."/>
            <person name="Grigoriev I.V."/>
            <person name="Bonfante P."/>
            <person name="Martin F.M."/>
        </authorList>
    </citation>
    <scope>NUCLEOTIDE SEQUENCE [LARGE SCALE GENOMIC DNA]</scope>
    <source>
        <strain evidence="2 3">CCBAS932</strain>
    </source>
</reference>
<organism evidence="2 3">
    <name type="scientific">Morchella conica CCBAS932</name>
    <dbReference type="NCBI Taxonomy" id="1392247"/>
    <lineage>
        <taxon>Eukaryota</taxon>
        <taxon>Fungi</taxon>
        <taxon>Dikarya</taxon>
        <taxon>Ascomycota</taxon>
        <taxon>Pezizomycotina</taxon>
        <taxon>Pezizomycetes</taxon>
        <taxon>Pezizales</taxon>
        <taxon>Morchellaceae</taxon>
        <taxon>Morchella</taxon>
    </lineage>
</organism>
<dbReference type="InterPro" id="IPR036237">
    <property type="entry name" value="Xyl_isomerase-like_sf"/>
</dbReference>
<evidence type="ECO:0000313" key="3">
    <source>
        <dbReference type="Proteomes" id="UP000277580"/>
    </source>
</evidence>
<dbReference type="AlphaFoldDB" id="A0A3N4KNU1"/>
<evidence type="ECO:0000259" key="1">
    <source>
        <dbReference type="Pfam" id="PF01261"/>
    </source>
</evidence>
<keyword evidence="2" id="KW-0413">Isomerase</keyword>
<dbReference type="EMBL" id="ML119138">
    <property type="protein sequence ID" value="RPB11069.1"/>
    <property type="molecule type" value="Genomic_DNA"/>
</dbReference>
<gene>
    <name evidence="2" type="ORF">P167DRAFT_537090</name>
</gene>
<dbReference type="InterPro" id="IPR013022">
    <property type="entry name" value="Xyl_isomerase-like_TIM-brl"/>
</dbReference>
<dbReference type="PANTHER" id="PTHR12110">
    <property type="entry name" value="HYDROXYPYRUVATE ISOMERASE"/>
    <property type="match status" value="1"/>
</dbReference>
<dbReference type="Proteomes" id="UP000277580">
    <property type="component" value="Unassembled WGS sequence"/>
</dbReference>
<evidence type="ECO:0000313" key="2">
    <source>
        <dbReference type="EMBL" id="RPB11069.1"/>
    </source>
</evidence>
<proteinExistence type="predicted"/>
<dbReference type="InParanoid" id="A0A3N4KNU1"/>
<keyword evidence="3" id="KW-1185">Reference proteome</keyword>
<dbReference type="Gene3D" id="3.20.20.150">
    <property type="entry name" value="Divalent-metal-dependent TIM barrel enzymes"/>
    <property type="match status" value="1"/>
</dbReference>
<sequence length="337" mass="37967">MSKSDLSSIKLSYATPSLGMHPTHTLPLKLSAISTAGYQGFELGFDDLLSFARQYLRISDLAEDDYDNLCTAAGEVGRLCDELELEVLVFQPFSNFEGYAEGTEKRKKAFDKARGWMRIMDAVGCEMLQVGSNDDPSSISSFPEIARDLAALADLYHPRRIAYENWAWGAHVNTWTHINEVIKLADRPNLGLCLDTFQTASLEWGDPCVPSGKIENADEIYKASLKKLEKEVDPEKIFFFQISDAYHIVPPLEREGETPPRGRWSHASRPLPYHGGYLPVLDMVKAVLRTGFRGWFSVEVFLEEEHSKELKNGLLDDWAKEGMKSVKRLLEDAEKGI</sequence>
<dbReference type="InterPro" id="IPR050312">
    <property type="entry name" value="IolE/XylAMocC-like"/>
</dbReference>
<name>A0A3N4KNU1_9PEZI</name>
<dbReference type="SUPFAM" id="SSF51658">
    <property type="entry name" value="Xylose isomerase-like"/>
    <property type="match status" value="1"/>
</dbReference>
<protein>
    <submittedName>
        <fullName evidence="2">Xylose isomerase-like protein</fullName>
    </submittedName>
</protein>
<dbReference type="PANTHER" id="PTHR12110:SF56">
    <property type="entry name" value="DEHYDRATASE, PUTATIVE (AFU_ORTHOLOGUE AFUA_6G08740)-RELATED"/>
    <property type="match status" value="1"/>
</dbReference>
<dbReference type="OrthoDB" id="5360893at2759"/>
<dbReference type="STRING" id="1392247.A0A3N4KNU1"/>
<accession>A0A3N4KNU1</accession>
<dbReference type="GO" id="GO:0016853">
    <property type="term" value="F:isomerase activity"/>
    <property type="evidence" value="ECO:0007669"/>
    <property type="project" value="UniProtKB-KW"/>
</dbReference>
<dbReference type="Pfam" id="PF01261">
    <property type="entry name" value="AP_endonuc_2"/>
    <property type="match status" value="1"/>
</dbReference>
<feature type="domain" description="Xylose isomerase-like TIM barrel" evidence="1">
    <location>
        <begin position="31"/>
        <end position="318"/>
    </location>
</feature>